<evidence type="ECO:0000313" key="7">
    <source>
        <dbReference type="EMBL" id="KAK4797031.1"/>
    </source>
</evidence>
<dbReference type="InterPro" id="IPR035896">
    <property type="entry name" value="AN1-like_Znf"/>
</dbReference>
<feature type="domain" description="AN1-type" evidence="6">
    <location>
        <begin position="78"/>
        <end position="124"/>
    </location>
</feature>
<name>A0AAN7MLA9_TRANT</name>
<comment type="caution">
    <text evidence="7">The sequence shown here is derived from an EMBL/GenBank/DDBJ whole genome shotgun (WGS) entry which is preliminary data.</text>
</comment>
<dbReference type="Proteomes" id="UP001346149">
    <property type="component" value="Unassembled WGS sequence"/>
</dbReference>
<keyword evidence="8" id="KW-1185">Reference proteome</keyword>
<keyword evidence="4" id="KW-0862">Zinc</keyword>
<dbReference type="FunFam" id="4.10.1110.10:FF:000001">
    <property type="entry name" value="Zinc finger AN1-type containing 6"/>
    <property type="match status" value="1"/>
</dbReference>
<evidence type="ECO:0000256" key="5">
    <source>
        <dbReference type="PROSITE-ProRule" id="PRU00449"/>
    </source>
</evidence>
<dbReference type="PROSITE" id="PS51039">
    <property type="entry name" value="ZF_AN1"/>
    <property type="match status" value="1"/>
</dbReference>
<reference evidence="7 8" key="1">
    <citation type="journal article" date="2023" name="Hortic Res">
        <title>Pangenome of water caltrop reveals structural variations and asymmetric subgenome divergence after allopolyploidization.</title>
        <authorList>
            <person name="Zhang X."/>
            <person name="Chen Y."/>
            <person name="Wang L."/>
            <person name="Yuan Y."/>
            <person name="Fang M."/>
            <person name="Shi L."/>
            <person name="Lu R."/>
            <person name="Comes H.P."/>
            <person name="Ma Y."/>
            <person name="Chen Y."/>
            <person name="Huang G."/>
            <person name="Zhou Y."/>
            <person name="Zheng Z."/>
            <person name="Qiu Y."/>
        </authorList>
    </citation>
    <scope>NUCLEOTIDE SEQUENCE [LARGE SCALE GENOMIC DNA]</scope>
    <source>
        <strain evidence="7">F231</strain>
    </source>
</reference>
<dbReference type="InterPro" id="IPR050652">
    <property type="entry name" value="AN1_A20_ZnFinger"/>
</dbReference>
<dbReference type="Pfam" id="PF01428">
    <property type="entry name" value="zf-AN1"/>
    <property type="match status" value="1"/>
</dbReference>
<dbReference type="SMART" id="SM00154">
    <property type="entry name" value="ZnF_AN1"/>
    <property type="match status" value="1"/>
</dbReference>
<accession>A0AAN7MLA9</accession>
<protein>
    <recommendedName>
        <fullName evidence="6">AN1-type domain-containing protein</fullName>
    </recommendedName>
</protein>
<dbReference type="GO" id="GO:0043161">
    <property type="term" value="P:proteasome-mediated ubiquitin-dependent protein catabolic process"/>
    <property type="evidence" value="ECO:0007669"/>
    <property type="project" value="TreeGrafter"/>
</dbReference>
<sequence length="177" mass="19383">MNLCSKCYKDIRLKDEQAATAKAAVKISLNAIPATVSPKDRTDSSSSISVAPSLKAPVVKASEVVADQERLALEQPKPKTANRCSGCHKKVCLMGFKCRCGDSFCGSHRYPESHNCTFDYKGAGRDATAKANPGLGGELAHIILSHFTIQLWPFYHSQHLYILESACGKKNYVYFIL</sequence>
<evidence type="ECO:0000256" key="2">
    <source>
        <dbReference type="ARBA" id="ARBA00022723"/>
    </source>
</evidence>
<dbReference type="GO" id="GO:0008270">
    <property type="term" value="F:zinc ion binding"/>
    <property type="evidence" value="ECO:0007669"/>
    <property type="project" value="UniProtKB-KW"/>
</dbReference>
<gene>
    <name evidence="7" type="ORF">SAY86_029357</name>
</gene>
<dbReference type="EMBL" id="JAXQNO010000006">
    <property type="protein sequence ID" value="KAK4797031.1"/>
    <property type="molecule type" value="Genomic_DNA"/>
</dbReference>
<evidence type="ECO:0000256" key="3">
    <source>
        <dbReference type="ARBA" id="ARBA00022771"/>
    </source>
</evidence>
<dbReference type="PANTHER" id="PTHR10634">
    <property type="entry name" value="AN1-TYPE ZINC FINGER PROTEIN"/>
    <property type="match status" value="1"/>
</dbReference>
<evidence type="ECO:0000256" key="1">
    <source>
        <dbReference type="ARBA" id="ARBA00003732"/>
    </source>
</evidence>
<evidence type="ECO:0000259" key="6">
    <source>
        <dbReference type="PROSITE" id="PS51039"/>
    </source>
</evidence>
<dbReference type="InterPro" id="IPR000058">
    <property type="entry name" value="Znf_AN1"/>
</dbReference>
<comment type="function">
    <text evidence="1">May be involved in environmental stress response.</text>
</comment>
<dbReference type="SUPFAM" id="SSF118310">
    <property type="entry name" value="AN1-like Zinc finger"/>
    <property type="match status" value="1"/>
</dbReference>
<keyword evidence="3 5" id="KW-0863">Zinc-finger</keyword>
<evidence type="ECO:0000256" key="4">
    <source>
        <dbReference type="ARBA" id="ARBA00022833"/>
    </source>
</evidence>
<dbReference type="AlphaFoldDB" id="A0AAN7MLA9"/>
<dbReference type="PANTHER" id="PTHR10634:SF116">
    <property type="entry name" value="ZINC FINGER A20 AND AN1 DOMAIN-CONTAINING STRESS-ASSOCIATED PROTEIN 1"/>
    <property type="match status" value="1"/>
</dbReference>
<proteinExistence type="predicted"/>
<organism evidence="7 8">
    <name type="scientific">Trapa natans</name>
    <name type="common">Water chestnut</name>
    <dbReference type="NCBI Taxonomy" id="22666"/>
    <lineage>
        <taxon>Eukaryota</taxon>
        <taxon>Viridiplantae</taxon>
        <taxon>Streptophyta</taxon>
        <taxon>Embryophyta</taxon>
        <taxon>Tracheophyta</taxon>
        <taxon>Spermatophyta</taxon>
        <taxon>Magnoliopsida</taxon>
        <taxon>eudicotyledons</taxon>
        <taxon>Gunneridae</taxon>
        <taxon>Pentapetalae</taxon>
        <taxon>rosids</taxon>
        <taxon>malvids</taxon>
        <taxon>Myrtales</taxon>
        <taxon>Lythraceae</taxon>
        <taxon>Trapa</taxon>
    </lineage>
</organism>
<keyword evidence="2" id="KW-0479">Metal-binding</keyword>
<evidence type="ECO:0000313" key="8">
    <source>
        <dbReference type="Proteomes" id="UP001346149"/>
    </source>
</evidence>
<dbReference type="Gene3D" id="4.10.1110.10">
    <property type="entry name" value="AN1-like Zinc finger"/>
    <property type="match status" value="1"/>
</dbReference>